<evidence type="ECO:0000259" key="11">
    <source>
        <dbReference type="Pfam" id="PF00593"/>
    </source>
</evidence>
<evidence type="ECO:0000313" key="14">
    <source>
        <dbReference type="Proteomes" id="UP000198357"/>
    </source>
</evidence>
<sequence length="731" mass="79463">MLRSVRNNALTVRMRDTRCMSRLTLLAAACGLFATGATSPVLAADPAPPAATSIQRLPAVQVDAARVRGVDDFDLPASFTVVAADDDNRRGAQVSELLDGIPGLVARDRQNYAQDTQLSIRGFGARSTFGVRGVRLLVDGIPASMPDGQGQLSHFNVLGAERVEVLRGPFSALYGNSSGGVLQLWSADGHPDDPWRLRATYGSNATVNVGAQLLGQQGAVHYNVAANRFDTDGFRAHSRAKRDSVNAKLGFDLAEGSRLDLVLNHLDAPDAQDPLGLTRAQFNADPAQATSVATQFNTRKSVRQSQAGAIFTQQLDNQTLRLMAYGGQRSVEQFLAIPVAVQRNPLHSGGVIDLDSNYDGADARWAWQGEALGRPLQLTVGANVDRQRQHRTGYENFVGDTLGVKGPLRRNQRDEVENVDQFAQLWWQWSDRWAALLGVRHSEVRFESDDHYIVGRNPDDSGRRDYSATTPVAGIVFRAEEDLRFYASVGRGFETPTFNELGYRNDGGAGLALDLGAATSRNYEIGSKWRAQSGAAVEFAVFRADTDDELAVASNTNGRSTYRNIGATRRQGAELSWQQPIGATQQLQLAYTFVDATVRDGYLTCASSGCATPTAAVASGSRLPGVPRQQLFARWQWQPAQWQFAAESVASGATVVNDLATERAPGYALVNLEASRRWSTTQGALRTFARVDNVLDRQYVGSVIVNDGNGRYYEPGPDRTYTVGLQWDFGG</sequence>
<dbReference type="Gene3D" id="2.170.130.10">
    <property type="entry name" value="TonB-dependent receptor, plug domain"/>
    <property type="match status" value="1"/>
</dbReference>
<evidence type="ECO:0000256" key="7">
    <source>
        <dbReference type="ARBA" id="ARBA00023237"/>
    </source>
</evidence>
<evidence type="ECO:0000256" key="1">
    <source>
        <dbReference type="ARBA" id="ARBA00004571"/>
    </source>
</evidence>
<evidence type="ECO:0000256" key="6">
    <source>
        <dbReference type="ARBA" id="ARBA00023136"/>
    </source>
</evidence>
<dbReference type="SUPFAM" id="SSF56935">
    <property type="entry name" value="Porins"/>
    <property type="match status" value="1"/>
</dbReference>
<keyword evidence="2 8" id="KW-0813">Transport</keyword>
<keyword evidence="10" id="KW-0732">Signal</keyword>
<dbReference type="PANTHER" id="PTHR30069:SF28">
    <property type="entry name" value="TONB-DEPENDENT RECEPTOR YNCD-RELATED"/>
    <property type="match status" value="1"/>
</dbReference>
<dbReference type="InterPro" id="IPR036942">
    <property type="entry name" value="Beta-barrel_TonB_sf"/>
</dbReference>
<dbReference type="GO" id="GO:0044718">
    <property type="term" value="P:siderophore transmembrane transport"/>
    <property type="evidence" value="ECO:0007669"/>
    <property type="project" value="TreeGrafter"/>
</dbReference>
<organism evidence="13 14">
    <name type="scientific">Xanthomonas citri pv. vignicola</name>
    <dbReference type="NCBI Taxonomy" id="473426"/>
    <lineage>
        <taxon>Bacteria</taxon>
        <taxon>Pseudomonadati</taxon>
        <taxon>Pseudomonadota</taxon>
        <taxon>Gammaproteobacteria</taxon>
        <taxon>Lysobacterales</taxon>
        <taxon>Lysobacteraceae</taxon>
        <taxon>Xanthomonas</taxon>
    </lineage>
</organism>
<keyword evidence="13" id="KW-0675">Receptor</keyword>
<keyword evidence="3 8" id="KW-1134">Transmembrane beta strand</keyword>
<dbReference type="Pfam" id="PF07715">
    <property type="entry name" value="Plug"/>
    <property type="match status" value="1"/>
</dbReference>
<keyword evidence="5 9" id="KW-0798">TonB box</keyword>
<gene>
    <name evidence="13" type="ORF">XcvCFBP7111P_00540</name>
</gene>
<comment type="similarity">
    <text evidence="8 9">Belongs to the TonB-dependent receptor family.</text>
</comment>
<feature type="signal peptide" evidence="10">
    <location>
        <begin position="1"/>
        <end position="43"/>
    </location>
</feature>
<dbReference type="InterPro" id="IPR012910">
    <property type="entry name" value="Plug_dom"/>
</dbReference>
<feature type="domain" description="TonB-dependent receptor plug" evidence="12">
    <location>
        <begin position="73"/>
        <end position="181"/>
    </location>
</feature>
<dbReference type="InterPro" id="IPR037066">
    <property type="entry name" value="Plug_dom_sf"/>
</dbReference>
<evidence type="ECO:0000259" key="12">
    <source>
        <dbReference type="Pfam" id="PF07715"/>
    </source>
</evidence>
<dbReference type="Pfam" id="PF00593">
    <property type="entry name" value="TonB_dep_Rec_b-barrel"/>
    <property type="match status" value="1"/>
</dbReference>
<dbReference type="PANTHER" id="PTHR30069">
    <property type="entry name" value="TONB-DEPENDENT OUTER MEMBRANE RECEPTOR"/>
    <property type="match status" value="1"/>
</dbReference>
<feature type="domain" description="TonB-dependent receptor-like beta-barrel" evidence="11">
    <location>
        <begin position="269"/>
        <end position="694"/>
    </location>
</feature>
<comment type="subcellular location">
    <subcellularLocation>
        <location evidence="1 8">Cell outer membrane</location>
        <topology evidence="1 8">Multi-pass membrane protein</topology>
    </subcellularLocation>
</comment>
<dbReference type="InterPro" id="IPR039426">
    <property type="entry name" value="TonB-dep_rcpt-like"/>
</dbReference>
<evidence type="ECO:0000256" key="3">
    <source>
        <dbReference type="ARBA" id="ARBA00022452"/>
    </source>
</evidence>
<keyword evidence="4 8" id="KW-0812">Transmembrane</keyword>
<reference evidence="13 14" key="1">
    <citation type="submission" date="2017-06" db="EMBL/GenBank/DDBJ databases">
        <title>First complete genome sequences of Xanthomonas citri pv. vignicola strains CFBP 7111, CFBP 7112 and CFBP 7113 using long-read technology.</title>
        <authorList>
            <person name="Ruh M."/>
            <person name="Briand M."/>
            <person name="Bonneau S."/>
            <person name="Jacques M.A."/>
            <person name="Chen N.W.G."/>
        </authorList>
    </citation>
    <scope>NUCLEOTIDE SEQUENCE [LARGE SCALE GENOMIC DNA]</scope>
    <source>
        <strain evidence="13 14">CFBP7111</strain>
    </source>
</reference>
<dbReference type="PROSITE" id="PS52016">
    <property type="entry name" value="TONB_DEPENDENT_REC_3"/>
    <property type="match status" value="1"/>
</dbReference>
<evidence type="ECO:0000256" key="10">
    <source>
        <dbReference type="SAM" id="SignalP"/>
    </source>
</evidence>
<evidence type="ECO:0000313" key="13">
    <source>
        <dbReference type="EMBL" id="ASK90215.1"/>
    </source>
</evidence>
<keyword evidence="7 8" id="KW-0998">Cell outer membrane</keyword>
<evidence type="ECO:0000256" key="9">
    <source>
        <dbReference type="RuleBase" id="RU003357"/>
    </source>
</evidence>
<dbReference type="Proteomes" id="UP000198357">
    <property type="component" value="Chromosome"/>
</dbReference>
<evidence type="ECO:0000256" key="8">
    <source>
        <dbReference type="PROSITE-ProRule" id="PRU01360"/>
    </source>
</evidence>
<feature type="chain" id="PRO_5044214610" evidence="10">
    <location>
        <begin position="44"/>
        <end position="731"/>
    </location>
</feature>
<dbReference type="AlphaFoldDB" id="A0AB33C5J4"/>
<accession>A0AB33C5J4</accession>
<dbReference type="Gene3D" id="2.40.170.20">
    <property type="entry name" value="TonB-dependent receptor, beta-barrel domain"/>
    <property type="match status" value="1"/>
</dbReference>
<evidence type="ECO:0000256" key="2">
    <source>
        <dbReference type="ARBA" id="ARBA00022448"/>
    </source>
</evidence>
<proteinExistence type="inferred from homology"/>
<dbReference type="GO" id="GO:0015344">
    <property type="term" value="F:siderophore uptake transmembrane transporter activity"/>
    <property type="evidence" value="ECO:0007669"/>
    <property type="project" value="TreeGrafter"/>
</dbReference>
<protein>
    <submittedName>
        <fullName evidence="13">TonB-dependent receptor</fullName>
    </submittedName>
</protein>
<name>A0AB33C5J4_XANCI</name>
<evidence type="ECO:0000256" key="5">
    <source>
        <dbReference type="ARBA" id="ARBA00023077"/>
    </source>
</evidence>
<evidence type="ECO:0000256" key="4">
    <source>
        <dbReference type="ARBA" id="ARBA00022692"/>
    </source>
</evidence>
<keyword evidence="6 8" id="KW-0472">Membrane</keyword>
<dbReference type="EMBL" id="CP022263">
    <property type="protein sequence ID" value="ASK90215.1"/>
    <property type="molecule type" value="Genomic_DNA"/>
</dbReference>
<dbReference type="GO" id="GO:0009279">
    <property type="term" value="C:cell outer membrane"/>
    <property type="evidence" value="ECO:0007669"/>
    <property type="project" value="UniProtKB-SubCell"/>
</dbReference>
<dbReference type="InterPro" id="IPR000531">
    <property type="entry name" value="Beta-barrel_TonB"/>
</dbReference>
<dbReference type="CDD" id="cd01347">
    <property type="entry name" value="ligand_gated_channel"/>
    <property type="match status" value="1"/>
</dbReference>